<evidence type="ECO:0000256" key="3">
    <source>
        <dbReference type="SAM" id="MobiDB-lite"/>
    </source>
</evidence>
<comment type="function">
    <text evidence="2">Repressor of jasmonate responses.</text>
</comment>
<reference evidence="5" key="1">
    <citation type="submission" date="2025-05" db="UniProtKB">
        <authorList>
            <consortium name="RefSeq"/>
        </authorList>
    </citation>
    <scope>NUCLEOTIDE SEQUENCE [LARGE SCALE GENOMIC DNA]</scope>
</reference>
<dbReference type="InterPro" id="IPR040390">
    <property type="entry name" value="TIFY/JAZ"/>
</dbReference>
<accession>A0A6P4AU66</accession>
<comment type="subcellular location">
    <subcellularLocation>
        <location evidence="2">Nucleus</location>
    </subcellularLocation>
</comment>
<dbReference type="GO" id="GO:0031347">
    <property type="term" value="P:regulation of defense response"/>
    <property type="evidence" value="ECO:0007669"/>
    <property type="project" value="UniProtKB-UniRule"/>
</dbReference>
<comment type="similarity">
    <text evidence="1 2">Belongs to the TIFY/JAZ family.</text>
</comment>
<dbReference type="InParanoid" id="A0A6P4AU66"/>
<evidence type="ECO:0000313" key="6">
    <source>
        <dbReference type="RefSeq" id="XP_015902663.3"/>
    </source>
</evidence>
<dbReference type="PROSITE" id="PS51320">
    <property type="entry name" value="TIFY"/>
    <property type="match status" value="1"/>
</dbReference>
<sequence>MAENESFSSRKSVGKAPERSNFTQTCNLLSQYLKEKRSLGDIGFGKPGNLESREKPETFRPPMTTMNFLTNMENPSETGKENGVVESTNAKSVGFLPQFVGFGSSSSINKDFNRADIRKPATMEPETAQMTIFYGGQVLVFNDFPADKAKEIMALAGKGNSNSGGLVSSTPPLEKLESSISNAPESSPVPMPEKNSTHERLQRRPQATDSEMPIARRASLHRFLEKRKDRAAAKAPYQVNHHHASPSKPDEDGQCSNQLDLNL</sequence>
<feature type="region of interest" description="Disordered" evidence="3">
    <location>
        <begin position="1"/>
        <end position="20"/>
    </location>
</feature>
<dbReference type="RefSeq" id="XP_015902663.3">
    <property type="nucleotide sequence ID" value="XM_016047177.3"/>
</dbReference>
<dbReference type="SMART" id="SM00979">
    <property type="entry name" value="TIFY"/>
    <property type="match status" value="1"/>
</dbReference>
<feature type="compositionally biased region" description="Polar residues" evidence="3">
    <location>
        <begin position="254"/>
        <end position="263"/>
    </location>
</feature>
<feature type="region of interest" description="Disordered" evidence="3">
    <location>
        <begin position="157"/>
        <end position="263"/>
    </location>
</feature>
<dbReference type="Pfam" id="PF06200">
    <property type="entry name" value="tify"/>
    <property type="match status" value="1"/>
</dbReference>
<dbReference type="GO" id="GO:0009611">
    <property type="term" value="P:response to wounding"/>
    <property type="evidence" value="ECO:0007669"/>
    <property type="project" value="UniProtKB-UniRule"/>
</dbReference>
<feature type="region of interest" description="Disordered" evidence="3">
    <location>
        <begin position="43"/>
        <end position="67"/>
    </location>
</feature>
<name>A0A6P4AU66_ZIZJJ</name>
<proteinExistence type="inferred from homology"/>
<keyword evidence="2" id="KW-1184">Jasmonic acid signaling pathway</keyword>
<organism evidence="5 6">
    <name type="scientific">Ziziphus jujuba</name>
    <name type="common">Chinese jujube</name>
    <name type="synonym">Ziziphus sativa</name>
    <dbReference type="NCBI Taxonomy" id="326968"/>
    <lineage>
        <taxon>Eukaryota</taxon>
        <taxon>Viridiplantae</taxon>
        <taxon>Streptophyta</taxon>
        <taxon>Embryophyta</taxon>
        <taxon>Tracheophyta</taxon>
        <taxon>Spermatophyta</taxon>
        <taxon>Magnoliopsida</taxon>
        <taxon>eudicotyledons</taxon>
        <taxon>Gunneridae</taxon>
        <taxon>Pentapetalae</taxon>
        <taxon>rosids</taxon>
        <taxon>fabids</taxon>
        <taxon>Rosales</taxon>
        <taxon>Rhamnaceae</taxon>
        <taxon>Paliureae</taxon>
        <taxon>Ziziphus</taxon>
    </lineage>
</organism>
<feature type="compositionally biased region" description="Basic and acidic residues" evidence="3">
    <location>
        <begin position="222"/>
        <end position="232"/>
    </location>
</feature>
<gene>
    <name evidence="6" type="primary">LOC107435541</name>
</gene>
<dbReference type="AlphaFoldDB" id="A0A6P4AU66"/>
<dbReference type="GO" id="GO:2000022">
    <property type="term" value="P:regulation of jasmonic acid mediated signaling pathway"/>
    <property type="evidence" value="ECO:0007669"/>
    <property type="project" value="UniProtKB-UniRule"/>
</dbReference>
<dbReference type="Pfam" id="PF09425">
    <property type="entry name" value="Jas_motif"/>
    <property type="match status" value="1"/>
</dbReference>
<dbReference type="KEGG" id="zju:107435541"/>
<keyword evidence="5" id="KW-1185">Reference proteome</keyword>
<dbReference type="Proteomes" id="UP001652623">
    <property type="component" value="Chromosome 1"/>
</dbReference>
<evidence type="ECO:0000256" key="1">
    <source>
        <dbReference type="ARBA" id="ARBA00008614"/>
    </source>
</evidence>
<keyword evidence="2" id="KW-0539">Nucleus</keyword>
<dbReference type="InterPro" id="IPR018467">
    <property type="entry name" value="CCT_CS"/>
</dbReference>
<dbReference type="InterPro" id="IPR010399">
    <property type="entry name" value="Tify_dom"/>
</dbReference>
<dbReference type="GeneID" id="107435541"/>
<evidence type="ECO:0000313" key="5">
    <source>
        <dbReference type="Proteomes" id="UP001652623"/>
    </source>
</evidence>
<comment type="domain">
    <text evidence="2">The jas domain is required for interaction with COI1.</text>
</comment>
<evidence type="ECO:0000259" key="4">
    <source>
        <dbReference type="PROSITE" id="PS51320"/>
    </source>
</evidence>
<feature type="compositionally biased region" description="Polar residues" evidence="3">
    <location>
        <begin position="159"/>
        <end position="171"/>
    </location>
</feature>
<evidence type="ECO:0000256" key="2">
    <source>
        <dbReference type="RuleBase" id="RU369065"/>
    </source>
</evidence>
<dbReference type="SMR" id="A0A6P4AU66"/>
<protein>
    <recommendedName>
        <fullName evidence="2">Protein TIFY</fullName>
    </recommendedName>
    <alternativeName>
        <fullName evidence="2">Jasmonate ZIM domain-containing protein</fullName>
    </alternativeName>
</protein>
<reference evidence="6" key="2">
    <citation type="submission" date="2025-08" db="UniProtKB">
        <authorList>
            <consortium name="RefSeq"/>
        </authorList>
    </citation>
    <scope>IDENTIFICATION</scope>
    <source>
        <tissue evidence="6">Seedling</tissue>
    </source>
</reference>
<dbReference type="PANTHER" id="PTHR33077:SF52">
    <property type="entry name" value="PROTEIN TIFY 11D"/>
    <property type="match status" value="1"/>
</dbReference>
<dbReference type="GO" id="GO:0005634">
    <property type="term" value="C:nucleus"/>
    <property type="evidence" value="ECO:0007669"/>
    <property type="project" value="UniProtKB-SubCell"/>
</dbReference>
<dbReference type="PANTHER" id="PTHR33077">
    <property type="entry name" value="PROTEIN TIFY 4A-RELATED-RELATED"/>
    <property type="match status" value="1"/>
</dbReference>
<feature type="domain" description="Tify" evidence="4">
    <location>
        <begin position="123"/>
        <end position="158"/>
    </location>
</feature>
<feature type="compositionally biased region" description="Polar residues" evidence="3">
    <location>
        <begin position="1"/>
        <end position="11"/>
    </location>
</feature>